<evidence type="ECO:0000313" key="2">
    <source>
        <dbReference type="Proteomes" id="UP000255167"/>
    </source>
</evidence>
<reference evidence="1 2" key="1">
    <citation type="submission" date="2018-06" db="EMBL/GenBank/DDBJ databases">
        <authorList>
            <consortium name="Pathogen Informatics"/>
            <person name="Doyle S."/>
        </authorList>
    </citation>
    <scope>NUCLEOTIDE SEQUENCE [LARGE SCALE GENOMIC DNA]</scope>
    <source>
        <strain evidence="1 2">NCTC9617</strain>
    </source>
</reference>
<dbReference type="EMBL" id="UGNC01000005">
    <property type="protein sequence ID" value="STW48708.1"/>
    <property type="molecule type" value="Genomic_DNA"/>
</dbReference>
<dbReference type="InterPro" id="IPR021398">
    <property type="entry name" value="DUF3037"/>
</dbReference>
<dbReference type="AlphaFoldDB" id="A0A378G0G4"/>
<dbReference type="Pfam" id="PF11236">
    <property type="entry name" value="DUF3037"/>
    <property type="match status" value="1"/>
</dbReference>
<sequence>MTVYNYSIIRITPNPVRAESINIGLVVATPGGPDIRVLETSTKIKAITKTFSMENLEDLKARLEFLLTEKLTLEEAVSFFQGSISLSNTGNFSASTEYEYERNVELLNKTYITPERANKKEPITQKRIITELKNQFSHYGIMGKGFDDLNDHKVVQGYPLSAQQGLYAELLLKNGVYHLTETLDLRTTNAKQKIGDSAFKAITMSTAKTIWNGKVNTFLVYAADMSQVRMHSQQLALVDNYADRMFNLLSNEEMSVYFEHMLTAAGMAA</sequence>
<organism evidence="1 2">
    <name type="scientific">Klebsiella pneumoniae</name>
    <dbReference type="NCBI Taxonomy" id="573"/>
    <lineage>
        <taxon>Bacteria</taxon>
        <taxon>Pseudomonadati</taxon>
        <taxon>Pseudomonadota</taxon>
        <taxon>Gammaproteobacteria</taxon>
        <taxon>Enterobacterales</taxon>
        <taxon>Enterobacteriaceae</taxon>
        <taxon>Klebsiella/Raoultella group</taxon>
        <taxon>Klebsiella</taxon>
        <taxon>Klebsiella pneumoniae complex</taxon>
    </lineage>
</organism>
<dbReference type="Proteomes" id="UP000255167">
    <property type="component" value="Unassembled WGS sequence"/>
</dbReference>
<evidence type="ECO:0000313" key="1">
    <source>
        <dbReference type="EMBL" id="STW48708.1"/>
    </source>
</evidence>
<name>A0A378G0G4_KLEPN</name>
<proteinExistence type="predicted"/>
<evidence type="ECO:0008006" key="3">
    <source>
        <dbReference type="Google" id="ProtNLM"/>
    </source>
</evidence>
<accession>A0A378G0G4</accession>
<gene>
    <name evidence="1" type="ORF">NCTC9617_05316</name>
</gene>
<protein>
    <recommendedName>
        <fullName evidence="3">DUF3037 domain-containing protein</fullName>
    </recommendedName>
</protein>